<evidence type="ECO:0000256" key="4">
    <source>
        <dbReference type="ARBA" id="ARBA00022695"/>
    </source>
</evidence>
<dbReference type="GO" id="GO:0005730">
    <property type="term" value="C:nucleolus"/>
    <property type="evidence" value="ECO:0007669"/>
    <property type="project" value="TreeGrafter"/>
</dbReference>
<dbReference type="Pfam" id="PF00644">
    <property type="entry name" value="PARP"/>
    <property type="match status" value="1"/>
</dbReference>
<dbReference type="SMART" id="SM00248">
    <property type="entry name" value="ANK"/>
    <property type="match status" value="15"/>
</dbReference>
<feature type="compositionally biased region" description="Basic and acidic residues" evidence="9">
    <location>
        <begin position="91"/>
        <end position="104"/>
    </location>
</feature>
<evidence type="ECO:0000313" key="13">
    <source>
        <dbReference type="EMBL" id="CAD6186973.1"/>
    </source>
</evidence>
<dbReference type="GO" id="GO:0006302">
    <property type="term" value="P:double-strand break repair"/>
    <property type="evidence" value="ECO:0007669"/>
    <property type="project" value="TreeGrafter"/>
</dbReference>
<dbReference type="SUPFAM" id="SSF142921">
    <property type="entry name" value="WGR domain-like"/>
    <property type="match status" value="1"/>
</dbReference>
<feature type="region of interest" description="Disordered" evidence="9">
    <location>
        <begin position="1491"/>
        <end position="1555"/>
    </location>
</feature>
<accession>A0A8S1GW41</accession>
<evidence type="ECO:0000256" key="7">
    <source>
        <dbReference type="PROSITE-ProRule" id="PRU00023"/>
    </source>
</evidence>
<dbReference type="PANTHER" id="PTHR10459">
    <property type="entry name" value="DNA LIGASE"/>
    <property type="match status" value="1"/>
</dbReference>
<name>A0A8S1GW41_9PELO</name>
<keyword evidence="3 8" id="KW-0808">Transferase</keyword>
<dbReference type="Pfam" id="PF05406">
    <property type="entry name" value="WGR"/>
    <property type="match status" value="1"/>
</dbReference>
<dbReference type="InterPro" id="IPR036616">
    <property type="entry name" value="Poly(ADP-ribose)pol_reg_dom_sf"/>
</dbReference>
<protein>
    <recommendedName>
        <fullName evidence="8">Poly [ADP-ribose] polymerase</fullName>
        <shortName evidence="8">PARP</shortName>
        <ecNumber evidence="8">2.4.2.-</ecNumber>
    </recommendedName>
</protein>
<dbReference type="EMBL" id="CAJGYM010000005">
    <property type="protein sequence ID" value="CAD6186973.1"/>
    <property type="molecule type" value="Genomic_DNA"/>
</dbReference>
<evidence type="ECO:0000259" key="11">
    <source>
        <dbReference type="PROSITE" id="PS51060"/>
    </source>
</evidence>
<evidence type="ECO:0000256" key="1">
    <source>
        <dbReference type="ARBA" id="ARBA00004123"/>
    </source>
</evidence>
<evidence type="ECO:0000256" key="8">
    <source>
        <dbReference type="RuleBase" id="RU362114"/>
    </source>
</evidence>
<dbReference type="PROSITE" id="PS50088">
    <property type="entry name" value="ANK_REPEAT"/>
    <property type="match status" value="4"/>
</dbReference>
<dbReference type="PANTHER" id="PTHR10459:SF117">
    <property type="entry name" value="POLY [ADP-RIBOSE] POLYMERASE TANKYRASE"/>
    <property type="match status" value="1"/>
</dbReference>
<dbReference type="GO" id="GO:0016779">
    <property type="term" value="F:nucleotidyltransferase activity"/>
    <property type="evidence" value="ECO:0007669"/>
    <property type="project" value="UniProtKB-KW"/>
</dbReference>
<comment type="caution">
    <text evidence="13">The sequence shown here is derived from an EMBL/GenBank/DDBJ whole genome shotgun (WGS) entry which is preliminary data.</text>
</comment>
<evidence type="ECO:0000259" key="10">
    <source>
        <dbReference type="PROSITE" id="PS51059"/>
    </source>
</evidence>
<dbReference type="CDD" id="cd07997">
    <property type="entry name" value="WGR_PARP"/>
    <property type="match status" value="1"/>
</dbReference>
<evidence type="ECO:0000259" key="12">
    <source>
        <dbReference type="PROSITE" id="PS51977"/>
    </source>
</evidence>
<dbReference type="Pfam" id="PF02877">
    <property type="entry name" value="PARP_reg"/>
    <property type="match status" value="1"/>
</dbReference>
<dbReference type="InterPro" id="IPR036930">
    <property type="entry name" value="WGR_dom_sf"/>
</dbReference>
<dbReference type="SUPFAM" id="SSF48403">
    <property type="entry name" value="Ankyrin repeat"/>
    <property type="match status" value="3"/>
</dbReference>
<dbReference type="Gene3D" id="1.25.40.20">
    <property type="entry name" value="Ankyrin repeat-containing domain"/>
    <property type="match status" value="6"/>
</dbReference>
<dbReference type="PROSITE" id="PS51977">
    <property type="entry name" value="WGR"/>
    <property type="match status" value="1"/>
</dbReference>
<dbReference type="SUPFAM" id="SSF56399">
    <property type="entry name" value="ADP-ribosylation"/>
    <property type="match status" value="1"/>
</dbReference>
<dbReference type="SUPFAM" id="SSF47587">
    <property type="entry name" value="Domain of poly(ADP-ribose) polymerase"/>
    <property type="match status" value="1"/>
</dbReference>
<dbReference type="PROSITE" id="PS51059">
    <property type="entry name" value="PARP_CATALYTIC"/>
    <property type="match status" value="1"/>
</dbReference>
<dbReference type="Gene3D" id="3.90.228.10">
    <property type="match status" value="1"/>
</dbReference>
<feature type="repeat" description="ANK" evidence="7">
    <location>
        <begin position="1466"/>
        <end position="1498"/>
    </location>
</feature>
<dbReference type="InterPro" id="IPR036770">
    <property type="entry name" value="Ankyrin_rpt-contain_sf"/>
</dbReference>
<sequence>MARVNKNKKKPVRKLANITKADGLFRRPLRTRVQTVLHQAPDFTVHKKQPAKKAIRGGAKVSPKVKGAVAKVAKGVTKKATGKKGQKTPKAKKEPASKKKGNDRLVPRTGIQQYKENPFIASQKKPEYVSFSVNGRRLIRALKRKSAPELKEFIKDKRYGSFCNYETFSFAINTTAELEACRSRDRGLMTEYFKFASAAASQRHENNAEPNLLQMKTTGKSNFYMIGRATRNIEMTRGGREGNNALLNYAGDERNLAETVVSLIRENIPYTDLVVITKIPHANIAEHQLESHVVTAVRVGHRSLASALAQGVSRHNFNDLHRETLEGKLPAKILPVSVVKKGFNNRSITPVHTAAITNDSKLLEKLRSIDPNINVPDQDNWYTIHYAAVCDGPEPLKYLLKNGGVVSSLTKKQETPLHAAARAGRAQNIRLIIKAMLDMERPADGVDRAKPEKSLINSRNRKGLTALQLAVVHNKLEAVDAFLEHDIVVVDAPTSTTTNKLTALMIACSRGFLPIAEKLIAKGALIEQKEKKKRTSLIHAVLNGQEHIVAMLLARGANIHAADSSGNTSAHYAAAYGWLDVLKLLVQVDPTVLTAQNDWALTTLSIAYLKGHYGIVTWLLDGPHSASVDINGKDTSGATLLASLLSYATDNYHSQMDGQIEYLVKRGADAGIADSMGTTALHVFANMSITLKGTSGDKDEAREAQRMTEAQYRHCFDLLIESGAQVDAKTSDGRTPIQLALNTGNLLLFDLMLGKVKDIQELFKNWTDDGNILHQLFAVPAKVYENPTLWKGSGLTRASYNVIPIIKDVIEKRCKSELQEWIEQSNKEGFPPLVEALFKYRKLNFNNTVTKAEHEQFIATIVEIFTWALNIRPEMLKKTFTGSKEGSQPLALAHLSLSVPIEQGCGSSYHLFTKLMNFAYEKGILMDFLKMENEHGNEVIIYAADNAMGEAVELILKTTKQYNMTRGIHDAVMKYHLVDGKKTEINRTLLMILLKNGYFDYLPLVEISPENWNAIDSASDNLWHYAARVNHHRTVSVFKLLESKCVPRIANSKKRTPLHEAALACDGSVNAVLESVAFLSTRGRIGDTDKYGRTALHYVFGKEHEFENETLGSGVCDPISVVVVLANVMDKNQLNIADVDGNTVLHLAAMKDASISTVMLIRKGCEIDVKNSNGNTPLSLAVFLGRQATALTLIQANASVVETIHPWKKKEHAKKKNEWVWDGAVKQERKEETTTIPAQVVSKGAGWEAMVYVLLDVLGQNANSMAQLTDAALKRAQFNLANQLLKTLETLLDGKPLISNFDLLDTFTKHHQGGLTNESIERTVLQKILDIGGVIMNEDGTSQVIETALRFGSLSTLNYLKDKLGAEKWSRLRPISPEAGPIRACVLQLSRQSPAYSVDHSPILNELAAMKNLNINAPLEFKIPAQFRECGIGHLPPISWAALCGKKNLIKYLRAAGADVKAVDSQGRTPLMFAVLANDVEAVDAIIGDGNEGKIHDNPTPKKAAQKTQLLFGQVRKRKNTGESDEDGEDSTEENSAGEEEEEDPQPTPSGPVCVAVPMVTTSQRMKLGHFRASVRARVRAAPLAKKADDQPPVKRIKLQNSEAFTQKDHNGRSVLHYLVQPIPWENVDLLETLNLADSKLVKQLLTSPDGKNQTPVDLAKKSLQRQMFAAMSKLTGSKQTQTLKVDGEKVDDLKADLDVNGDCAKFIKKWAEVHDKKKKAEVPKPHRISGFKDGGEVVYCEETKQYFDVLLNKTDLSYGTYGFHNFYRMQLIKRRDADLWILFTNWGRIGQGEGENQTTPFSVLALAIKEFKSVWKSKTGQEWAPLSEFAEQPKKYRLVENDSSPTNLADVDIPKYQHEEKDVIRRMIRDISEPEKLKNYAKQNSVFSITSMPFGRVSYETIERAEEILDQCEKNFKDLEALLLKDNKTDAEVLSGHQKAIELSSEFYSIIPTGEYEFTALRPIIDLATILQSRRLLNRLKEVEVATRLLTASVEQTNLDRIDYIHKALECRFTLETPKSDVSQRILQYIHSSNSRTSVKAIIELAPRTSVTQFEPFLDDDNQIYLWHGTRAFNLLSILKDGILVDPPNTSRNGQLFGSGVYLSDAFEKSLNYCQESANGDKYMLLCKVAMGKVRELTDLGWDDDIDKKMDEDTLQYVGQQHPSGSLTFGGVKVPLLPLKTKKNNTSGFYSLPFSEYIVRDAHRVVPKFIIIFK</sequence>
<dbReference type="InterPro" id="IPR004102">
    <property type="entry name" value="Poly(ADP-ribose)pol_reg_dom"/>
</dbReference>
<organism evidence="13 14">
    <name type="scientific">Caenorhabditis auriculariae</name>
    <dbReference type="NCBI Taxonomy" id="2777116"/>
    <lineage>
        <taxon>Eukaryota</taxon>
        <taxon>Metazoa</taxon>
        <taxon>Ecdysozoa</taxon>
        <taxon>Nematoda</taxon>
        <taxon>Chromadorea</taxon>
        <taxon>Rhabditida</taxon>
        <taxon>Rhabditina</taxon>
        <taxon>Rhabditomorpha</taxon>
        <taxon>Rhabditoidea</taxon>
        <taxon>Rhabditidae</taxon>
        <taxon>Peloderinae</taxon>
        <taxon>Caenorhabditis</taxon>
    </lineage>
</organism>
<dbReference type="InterPro" id="IPR012317">
    <property type="entry name" value="Poly(ADP-ribose)pol_cat_dom"/>
</dbReference>
<dbReference type="GO" id="GO:0003950">
    <property type="term" value="F:NAD+ poly-ADP-ribosyltransferase activity"/>
    <property type="evidence" value="ECO:0007669"/>
    <property type="project" value="UniProtKB-UniRule"/>
</dbReference>
<feature type="domain" description="PARP catalytic" evidence="10">
    <location>
        <begin position="2001"/>
        <end position="2215"/>
    </location>
</feature>
<feature type="domain" description="PARP alpha-helical" evidence="11">
    <location>
        <begin position="1858"/>
        <end position="1992"/>
    </location>
</feature>
<dbReference type="InterPro" id="IPR002110">
    <property type="entry name" value="Ankyrin_rpt"/>
</dbReference>
<keyword evidence="2 8" id="KW-0328">Glycosyltransferase</keyword>
<dbReference type="PROSITE" id="PS50297">
    <property type="entry name" value="ANK_REP_REGION"/>
    <property type="match status" value="2"/>
</dbReference>
<dbReference type="EC" id="2.4.2.-" evidence="8"/>
<dbReference type="InterPro" id="IPR050800">
    <property type="entry name" value="ARTD/PARP"/>
</dbReference>
<dbReference type="InterPro" id="IPR008893">
    <property type="entry name" value="WGR_domain"/>
</dbReference>
<comment type="subcellular location">
    <subcellularLocation>
        <location evidence="1">Nucleus</location>
    </subcellularLocation>
</comment>
<evidence type="ECO:0000256" key="5">
    <source>
        <dbReference type="ARBA" id="ARBA00023027"/>
    </source>
</evidence>
<dbReference type="PROSITE" id="PS51060">
    <property type="entry name" value="PARP_ALPHA_HD"/>
    <property type="match status" value="1"/>
</dbReference>
<feature type="repeat" description="ANK" evidence="7">
    <location>
        <begin position="412"/>
        <end position="444"/>
    </location>
</feature>
<keyword evidence="4" id="KW-0548">Nucleotidyltransferase</keyword>
<feature type="compositionally biased region" description="Basic and acidic residues" evidence="9">
    <location>
        <begin position="1491"/>
        <end position="1500"/>
    </location>
</feature>
<dbReference type="SMART" id="SM00773">
    <property type="entry name" value="WGR"/>
    <property type="match status" value="1"/>
</dbReference>
<reference evidence="13" key="1">
    <citation type="submission" date="2020-10" db="EMBL/GenBank/DDBJ databases">
        <authorList>
            <person name="Kikuchi T."/>
        </authorList>
    </citation>
    <scope>NUCLEOTIDE SEQUENCE</scope>
    <source>
        <strain evidence="13">NKZ352</strain>
    </source>
</reference>
<gene>
    <name evidence="13" type="ORF">CAUJ_LOCUS2892</name>
</gene>
<dbReference type="Proteomes" id="UP000835052">
    <property type="component" value="Unassembled WGS sequence"/>
</dbReference>
<proteinExistence type="predicted"/>
<feature type="repeat" description="ANK" evidence="7">
    <location>
        <begin position="1140"/>
        <end position="1172"/>
    </location>
</feature>
<keyword evidence="7" id="KW-0040">ANK repeat</keyword>
<dbReference type="Gene3D" id="1.20.142.10">
    <property type="entry name" value="Poly(ADP-ribose) polymerase, regulatory domain"/>
    <property type="match status" value="1"/>
</dbReference>
<evidence type="ECO:0000313" key="14">
    <source>
        <dbReference type="Proteomes" id="UP000835052"/>
    </source>
</evidence>
<feature type="repeat" description="ANK" evidence="7">
    <location>
        <begin position="532"/>
        <end position="564"/>
    </location>
</feature>
<keyword evidence="14" id="KW-1185">Reference proteome</keyword>
<dbReference type="GO" id="GO:0070212">
    <property type="term" value="P:protein poly-ADP-ribosylation"/>
    <property type="evidence" value="ECO:0007669"/>
    <property type="project" value="TreeGrafter"/>
</dbReference>
<dbReference type="Pfam" id="PF12796">
    <property type="entry name" value="Ank_2"/>
    <property type="match status" value="4"/>
</dbReference>
<dbReference type="GO" id="GO:1990404">
    <property type="term" value="F:NAD+-protein mono-ADP-ribosyltransferase activity"/>
    <property type="evidence" value="ECO:0007669"/>
    <property type="project" value="TreeGrafter"/>
</dbReference>
<keyword evidence="6" id="KW-0539">Nucleus</keyword>
<feature type="domain" description="WGR" evidence="12">
    <location>
        <begin position="1736"/>
        <end position="1837"/>
    </location>
</feature>
<feature type="compositionally biased region" description="Basic residues" evidence="9">
    <location>
        <begin position="76"/>
        <end position="90"/>
    </location>
</feature>
<evidence type="ECO:0000256" key="6">
    <source>
        <dbReference type="ARBA" id="ARBA00023242"/>
    </source>
</evidence>
<evidence type="ECO:0000256" key="3">
    <source>
        <dbReference type="ARBA" id="ARBA00022679"/>
    </source>
</evidence>
<feature type="region of interest" description="Disordered" evidence="9">
    <location>
        <begin position="73"/>
        <end position="104"/>
    </location>
</feature>
<evidence type="ECO:0000256" key="9">
    <source>
        <dbReference type="SAM" id="MobiDB-lite"/>
    </source>
</evidence>
<dbReference type="Pfam" id="PF13637">
    <property type="entry name" value="Ank_4"/>
    <property type="match status" value="1"/>
</dbReference>
<dbReference type="OrthoDB" id="5406014at2759"/>
<keyword evidence="5 8" id="KW-0520">NAD</keyword>
<evidence type="ECO:0000256" key="2">
    <source>
        <dbReference type="ARBA" id="ARBA00022676"/>
    </source>
</evidence>
<feature type="compositionally biased region" description="Acidic residues" evidence="9">
    <location>
        <begin position="1523"/>
        <end position="1545"/>
    </location>
</feature>